<keyword evidence="4 7" id="KW-1133">Transmembrane helix</keyword>
<accession>A0A6G1BMV7</accession>
<organism evidence="8 9">
    <name type="scientific">Oryza meyeriana var. granulata</name>
    <dbReference type="NCBI Taxonomy" id="110450"/>
    <lineage>
        <taxon>Eukaryota</taxon>
        <taxon>Viridiplantae</taxon>
        <taxon>Streptophyta</taxon>
        <taxon>Embryophyta</taxon>
        <taxon>Tracheophyta</taxon>
        <taxon>Spermatophyta</taxon>
        <taxon>Magnoliopsida</taxon>
        <taxon>Liliopsida</taxon>
        <taxon>Poales</taxon>
        <taxon>Poaceae</taxon>
        <taxon>BOP clade</taxon>
        <taxon>Oryzoideae</taxon>
        <taxon>Oryzeae</taxon>
        <taxon>Oryzinae</taxon>
        <taxon>Oryza</taxon>
        <taxon>Oryza meyeriana</taxon>
    </lineage>
</organism>
<dbReference type="AlphaFoldDB" id="A0A6G1BMV7"/>
<name>A0A6G1BMV7_9ORYZ</name>
<proteinExistence type="predicted"/>
<comment type="caution">
    <text evidence="8">The sequence shown here is derived from an EMBL/GenBank/DDBJ whole genome shotgun (WGS) entry which is preliminary data.</text>
</comment>
<dbReference type="PANTHER" id="PTHR30509">
    <property type="entry name" value="P-HYDROXYBENZOIC ACID EFFLUX PUMP SUBUNIT-RELATED"/>
    <property type="match status" value="1"/>
</dbReference>
<comment type="subcellular location">
    <subcellularLocation>
        <location evidence="1">Cell membrane</location>
        <topology evidence="1">Multi-pass membrane protein</topology>
    </subcellularLocation>
</comment>
<reference evidence="8 9" key="1">
    <citation type="submission" date="2019-11" db="EMBL/GenBank/DDBJ databases">
        <title>Whole genome sequence of Oryza granulata.</title>
        <authorList>
            <person name="Li W."/>
        </authorList>
    </citation>
    <scope>NUCLEOTIDE SEQUENCE [LARGE SCALE GENOMIC DNA]</scope>
    <source>
        <strain evidence="9">cv. Menghai</strain>
        <tissue evidence="8">Leaf</tissue>
    </source>
</reference>
<evidence type="ECO:0000313" key="8">
    <source>
        <dbReference type="EMBL" id="KAF0889695.1"/>
    </source>
</evidence>
<feature type="transmembrane region" description="Helical" evidence="7">
    <location>
        <begin position="15"/>
        <end position="37"/>
    </location>
</feature>
<evidence type="ECO:0000256" key="4">
    <source>
        <dbReference type="ARBA" id="ARBA00022989"/>
    </source>
</evidence>
<feature type="region of interest" description="Disordered" evidence="6">
    <location>
        <begin position="192"/>
        <end position="213"/>
    </location>
</feature>
<evidence type="ECO:0000256" key="5">
    <source>
        <dbReference type="ARBA" id="ARBA00023136"/>
    </source>
</evidence>
<keyword evidence="3 7" id="KW-0812">Transmembrane</keyword>
<dbReference type="Proteomes" id="UP000479710">
    <property type="component" value="Unassembled WGS sequence"/>
</dbReference>
<keyword evidence="9" id="KW-1185">Reference proteome</keyword>
<keyword evidence="5 7" id="KW-0472">Membrane</keyword>
<evidence type="ECO:0000256" key="3">
    <source>
        <dbReference type="ARBA" id="ARBA00022692"/>
    </source>
</evidence>
<protein>
    <submittedName>
        <fullName evidence="8">Uncharacterized protein</fullName>
    </submittedName>
</protein>
<keyword evidence="2" id="KW-1003">Cell membrane</keyword>
<dbReference type="GO" id="GO:0005886">
    <property type="term" value="C:plasma membrane"/>
    <property type="evidence" value="ECO:0007669"/>
    <property type="project" value="UniProtKB-SubCell"/>
</dbReference>
<evidence type="ECO:0000256" key="1">
    <source>
        <dbReference type="ARBA" id="ARBA00004651"/>
    </source>
</evidence>
<gene>
    <name evidence="8" type="ORF">E2562_030172</name>
</gene>
<sequence length="213" mass="23091">MGEHAVGGGAASSGLGNVVACTALGVVAALLGVLLPCPRLATREVREKKAAYLEVATERADRAALLLRRITSAQGDLQWERMPTLLKRWCSRASWDDDGDEQVQVRPRLHDLIEMPLRGMEMACIQMHKHAPKPNSSSSSSIICQTATWLQQATDQVRLALLTKRSCSNIGSSSSMEMAKLSAAEHDLLGLEAPEQQLPPLTTQTLSMPPKAR</sequence>
<evidence type="ECO:0000256" key="6">
    <source>
        <dbReference type="SAM" id="MobiDB-lite"/>
    </source>
</evidence>
<evidence type="ECO:0000313" key="9">
    <source>
        <dbReference type="Proteomes" id="UP000479710"/>
    </source>
</evidence>
<evidence type="ECO:0000256" key="2">
    <source>
        <dbReference type="ARBA" id="ARBA00022475"/>
    </source>
</evidence>
<dbReference type="PANTHER" id="PTHR30509:SF9">
    <property type="entry name" value="MULTIDRUG RESISTANCE PROTEIN MDTO"/>
    <property type="match status" value="1"/>
</dbReference>
<evidence type="ECO:0000256" key="7">
    <source>
        <dbReference type="SAM" id="Phobius"/>
    </source>
</evidence>
<dbReference type="EMBL" id="SPHZ02000012">
    <property type="protein sequence ID" value="KAF0889695.1"/>
    <property type="molecule type" value="Genomic_DNA"/>
</dbReference>